<feature type="domain" description="Subtilisin-like protease fibronectin type-III" evidence="10">
    <location>
        <begin position="640"/>
        <end position="742"/>
    </location>
</feature>
<dbReference type="Proteomes" id="UP000694930">
    <property type="component" value="Chromosome 4"/>
</dbReference>
<protein>
    <submittedName>
        <fullName evidence="12">Subtilisin-like protease SBT1.5</fullName>
    </submittedName>
</protein>
<keyword evidence="3 7" id="KW-0732">Signal</keyword>
<evidence type="ECO:0000256" key="1">
    <source>
        <dbReference type="ARBA" id="ARBA00011073"/>
    </source>
</evidence>
<keyword evidence="4 6" id="KW-0378">Hydrolase</keyword>
<evidence type="ECO:0000256" key="3">
    <source>
        <dbReference type="ARBA" id="ARBA00022729"/>
    </source>
</evidence>
<dbReference type="CDD" id="cd04852">
    <property type="entry name" value="Peptidases_S8_3"/>
    <property type="match status" value="2"/>
</dbReference>
<dbReference type="Gene3D" id="3.40.50.200">
    <property type="entry name" value="Peptidase S8/S53 domain"/>
    <property type="match status" value="2"/>
</dbReference>
<dbReference type="GeneID" id="107017828"/>
<dbReference type="Pfam" id="PF00082">
    <property type="entry name" value="Peptidase_S8"/>
    <property type="match status" value="2"/>
</dbReference>
<keyword evidence="5 6" id="KW-0720">Serine protease</keyword>
<feature type="domain" description="Inhibitor I9" evidence="9">
    <location>
        <begin position="768"/>
        <end position="852"/>
    </location>
</feature>
<organism evidence="11 12">
    <name type="scientific">Solanum pennellii</name>
    <name type="common">Tomato</name>
    <name type="synonym">Lycopersicon pennellii</name>
    <dbReference type="NCBI Taxonomy" id="28526"/>
    <lineage>
        <taxon>Eukaryota</taxon>
        <taxon>Viridiplantae</taxon>
        <taxon>Streptophyta</taxon>
        <taxon>Embryophyta</taxon>
        <taxon>Tracheophyta</taxon>
        <taxon>Spermatophyta</taxon>
        <taxon>Magnoliopsida</taxon>
        <taxon>eudicotyledons</taxon>
        <taxon>Gunneridae</taxon>
        <taxon>Pentapetalae</taxon>
        <taxon>asterids</taxon>
        <taxon>lamiids</taxon>
        <taxon>Solanales</taxon>
        <taxon>Solanaceae</taxon>
        <taxon>Solanoideae</taxon>
        <taxon>Solaneae</taxon>
        <taxon>Solanum</taxon>
        <taxon>Solanum subgen. Lycopersicon</taxon>
    </lineage>
</organism>
<dbReference type="SUPFAM" id="SSF52743">
    <property type="entry name" value="Subtilisin-like"/>
    <property type="match status" value="2"/>
</dbReference>
<name>A0ABM1V9N0_SOLPN</name>
<feature type="domain" description="Inhibitor I9" evidence="9">
    <location>
        <begin position="21"/>
        <end position="105"/>
    </location>
</feature>
<comment type="similarity">
    <text evidence="1 6">Belongs to the peptidase S8 family.</text>
</comment>
<keyword evidence="11" id="KW-1185">Reference proteome</keyword>
<gene>
    <name evidence="12" type="primary">LOC107017828</name>
</gene>
<dbReference type="Gene3D" id="2.60.40.2310">
    <property type="match status" value="2"/>
</dbReference>
<dbReference type="PANTHER" id="PTHR10795">
    <property type="entry name" value="PROPROTEIN CONVERTASE SUBTILISIN/KEXIN"/>
    <property type="match status" value="1"/>
</dbReference>
<keyword evidence="2 6" id="KW-0645">Protease</keyword>
<reference evidence="12" key="2">
    <citation type="submission" date="2025-08" db="UniProtKB">
        <authorList>
            <consortium name="RefSeq"/>
        </authorList>
    </citation>
    <scope>IDENTIFICATION</scope>
</reference>
<evidence type="ECO:0000256" key="5">
    <source>
        <dbReference type="ARBA" id="ARBA00022825"/>
    </source>
</evidence>
<dbReference type="PRINTS" id="PR00723">
    <property type="entry name" value="SUBTILISIN"/>
</dbReference>
<evidence type="ECO:0000259" key="9">
    <source>
        <dbReference type="Pfam" id="PF05922"/>
    </source>
</evidence>
<dbReference type="Gene3D" id="3.50.30.30">
    <property type="match status" value="2"/>
</dbReference>
<dbReference type="InterPro" id="IPR041469">
    <property type="entry name" value="Subtilisin-like_FN3"/>
</dbReference>
<evidence type="ECO:0000313" key="12">
    <source>
        <dbReference type="RefSeq" id="XP_027772448.1"/>
    </source>
</evidence>
<dbReference type="PROSITE" id="PS51892">
    <property type="entry name" value="SUBTILASE"/>
    <property type="match status" value="2"/>
</dbReference>
<dbReference type="InterPro" id="IPR045051">
    <property type="entry name" value="SBT"/>
</dbReference>
<feature type="domain" description="Peptidase S8/S53" evidence="8">
    <location>
        <begin position="129"/>
        <end position="566"/>
    </location>
</feature>
<evidence type="ECO:0000313" key="11">
    <source>
        <dbReference type="Proteomes" id="UP000694930"/>
    </source>
</evidence>
<feature type="domain" description="Peptidase S8/S53" evidence="8">
    <location>
        <begin position="876"/>
        <end position="1313"/>
    </location>
</feature>
<accession>A0ABM1V9N0</accession>
<sequence>MGFLLLLLFLLANSASGKRTTYIIHMDKSFMPKAFTSHEQWHSSILETVNLKDTASKSSTKPTRLLYSYDNAFHGLSAVMSEDELQVLEKLPGFVSAYADKMVTLDTTHTFEFLGLNPESGLWPASHYGEDVIVGVIDTGVWPESRSYKDDGMTEIPSRWKGICEPGQDFNASMCNNKLIGVRYFNRGVKAANPNITISMKSGRDTQGHGTHTSSTVGGNYVEGASFFGYATGTARGVAPRARLAMYKVIFDEGRFASDVLAGMDQAVADGVDVISISMGFDNVPLYEDPIAIASFGAMEKGVLVSASAGNAGVTPGILHNGIPWLLTTAAGSIDRVHSGKLTLGNGQVITGWSMYPVSALVNDFPLIYNESISSCNSTSLSSFNFGIIICENGNFLDQINAIAESSAPAAIYISDDPRIFQREEFAYPGVVISPEDGAAVISYAKSGANPVASISFQQTFVRSTPAPVVATYTSRGPSPSYPGILKPDIMAPGSLVLASWIPNSYTVSIYPDIGLSSEFAMVSGTSMACPHSSGIAALLKGAHPEWSPAAIRSAMITGAINIDNTNSPIKDSGLNYSIATPLAMGAGLVNPNFALNPGLIYDATPRDYINLLCAMKFTRKQILTITRSSTYTCQNASSDLNYPSFIALYTNETTATLSQKFVRTVTNVGDGPANYSINMVVPSNTNISVYPSRLSFNSKYEKLSYTLTIEYSGNRTGEVVFGSLTWVDVIGLHAVTSPIVVPFKTKMEFLLFLLFLLANSASGKRTTYIIHMDKSFMPKAFTSHEQWHSSILETVKLKDTTSGSSINPARLLYSYDNAFHGFSAVMSEDELQVLEKLPGFVSAYADKMVTLDTTHTFEFLGLNPESGLWPASHYGEDVIVGVIDTGVWPESRSYKDDGMTEIPSRWKGKCEPGQDFNASMCNNKLIGVRYLNKGVKAANPNIAIRMNSGRDTHGHGTHTSSTVGGNYVEGASFFGYATGTARGVAPLARLAMYKVIFDEGSFASDVLAGMDQAVADGVDVISISMGFNNVPLYEDPIAIASFGAMEKGVLVSASAGNAGVTPGRLHNGIPWLLTTAAGSIDRVLSGKLTLGNGQVITGWSMYPASAVVNKFPLIYNESISSCNSTSLSSFNYGIIICENGYFSDQINIIAKSSAPAAIYISDNPSIFESGEFEYPGVVISPENGAAVISYAKSSANPVASISFQQTFVRSTPAPVVASYTSRGPSPSYQGILKPDIMAPGSLVLASWIPKGYTTSIYPDIKLSSEFAMISGTSMACPHSSGIAALLKGAHPEWSPAAIRSAMITGAINIDNTNSPIKDSGLNYSIATPLAMGAGLVNPNFALNPGLIYDATPQDYINLLCTMKFTHKQILTITRSSTYTCQNASSDLNYPSFIALYTNETTATLSQKFVRIVTNVGNGPANYSINMVVPSNTNISVYPSRLSFSSKYEKLSYTLTVEYSGNKTGEVVFGSITWVDVVGLHAVTSPIVVAPMIHTW</sequence>
<feature type="active site" description="Charge relay system" evidence="6">
    <location>
        <position position="1274"/>
    </location>
</feature>
<evidence type="ECO:0000259" key="10">
    <source>
        <dbReference type="Pfam" id="PF17766"/>
    </source>
</evidence>
<dbReference type="InterPro" id="IPR034197">
    <property type="entry name" value="Peptidases_S8_3"/>
</dbReference>
<dbReference type="InterPro" id="IPR015500">
    <property type="entry name" value="Peptidase_S8_subtilisin-rel"/>
</dbReference>
<feature type="active site" description="Charge relay system" evidence="6">
    <location>
        <position position="885"/>
    </location>
</feature>
<dbReference type="InterPro" id="IPR023828">
    <property type="entry name" value="Peptidase_S8_Ser-AS"/>
</dbReference>
<dbReference type="PROSITE" id="PS00138">
    <property type="entry name" value="SUBTILASE_SER"/>
    <property type="match status" value="2"/>
</dbReference>
<evidence type="ECO:0000256" key="6">
    <source>
        <dbReference type="PROSITE-ProRule" id="PRU01240"/>
    </source>
</evidence>
<dbReference type="InterPro" id="IPR000209">
    <property type="entry name" value="Peptidase_S8/S53_dom"/>
</dbReference>
<dbReference type="Pfam" id="PF17766">
    <property type="entry name" value="fn3_6"/>
    <property type="match status" value="2"/>
</dbReference>
<feature type="active site" description="Charge relay system" evidence="6">
    <location>
        <position position="209"/>
    </location>
</feature>
<feature type="active site" description="Charge relay system" evidence="6">
    <location>
        <position position="138"/>
    </location>
</feature>
<dbReference type="RefSeq" id="XP_027772448.1">
    <property type="nucleotide sequence ID" value="XM_027916647.1"/>
</dbReference>
<dbReference type="InterPro" id="IPR037045">
    <property type="entry name" value="S8pro/Inhibitor_I9_sf"/>
</dbReference>
<dbReference type="CDD" id="cd02120">
    <property type="entry name" value="PA_subtilisin_like"/>
    <property type="match status" value="2"/>
</dbReference>
<evidence type="ECO:0000256" key="4">
    <source>
        <dbReference type="ARBA" id="ARBA00022801"/>
    </source>
</evidence>
<feature type="chain" id="PRO_5047081564" evidence="7">
    <location>
        <begin position="18"/>
        <end position="1496"/>
    </location>
</feature>
<dbReference type="InterPro" id="IPR036852">
    <property type="entry name" value="Peptidase_S8/S53_dom_sf"/>
</dbReference>
<dbReference type="InterPro" id="IPR010259">
    <property type="entry name" value="S8pro/Inhibitor_I9"/>
</dbReference>
<feature type="domain" description="Subtilisin-like protease fibronectin type-III" evidence="10">
    <location>
        <begin position="1387"/>
        <end position="1489"/>
    </location>
</feature>
<evidence type="ECO:0000256" key="7">
    <source>
        <dbReference type="SAM" id="SignalP"/>
    </source>
</evidence>
<evidence type="ECO:0000256" key="2">
    <source>
        <dbReference type="ARBA" id="ARBA00022670"/>
    </source>
</evidence>
<feature type="active site" description="Charge relay system" evidence="6">
    <location>
        <position position="956"/>
    </location>
</feature>
<dbReference type="Pfam" id="PF05922">
    <property type="entry name" value="Inhibitor_I9"/>
    <property type="match status" value="2"/>
</dbReference>
<feature type="active site" description="Charge relay system" evidence="6">
    <location>
        <position position="527"/>
    </location>
</feature>
<feature type="signal peptide" evidence="7">
    <location>
        <begin position="1"/>
        <end position="17"/>
    </location>
</feature>
<dbReference type="Gene3D" id="3.30.70.80">
    <property type="entry name" value="Peptidase S8 propeptide/proteinase inhibitor I9"/>
    <property type="match status" value="2"/>
</dbReference>
<reference evidence="11" key="1">
    <citation type="journal article" date="2014" name="Nat. Genet.">
        <title>The genome of the stress-tolerant wild tomato species Solanum pennellii.</title>
        <authorList>
            <person name="Bolger A."/>
            <person name="Scossa F."/>
            <person name="Bolger M.E."/>
            <person name="Lanz C."/>
            <person name="Maumus F."/>
            <person name="Tohge T."/>
            <person name="Quesneville H."/>
            <person name="Alseekh S."/>
            <person name="Sorensen I."/>
            <person name="Lichtenstein G."/>
            <person name="Fich E.A."/>
            <person name="Conte M."/>
            <person name="Keller H."/>
            <person name="Schneeberger K."/>
            <person name="Schwacke R."/>
            <person name="Ofner I."/>
            <person name="Vrebalov J."/>
            <person name="Xu Y."/>
            <person name="Osorio S."/>
            <person name="Aflitos S.A."/>
            <person name="Schijlen E."/>
            <person name="Jimenez-Gomez J.M."/>
            <person name="Ryngajllo M."/>
            <person name="Kimura S."/>
            <person name="Kumar R."/>
            <person name="Koenig D."/>
            <person name="Headland L.R."/>
            <person name="Maloof J.N."/>
            <person name="Sinha N."/>
            <person name="van Ham R.C."/>
            <person name="Lankhorst R.K."/>
            <person name="Mao L."/>
            <person name="Vogel A."/>
            <person name="Arsova B."/>
            <person name="Panstruga R."/>
            <person name="Fei Z."/>
            <person name="Rose J.K."/>
            <person name="Zamir D."/>
            <person name="Carrari F."/>
            <person name="Giovannoni J.J."/>
            <person name="Weigel D."/>
            <person name="Usadel B."/>
            <person name="Fernie A.R."/>
        </authorList>
    </citation>
    <scope>NUCLEOTIDE SEQUENCE [LARGE SCALE GENOMIC DNA]</scope>
    <source>
        <strain evidence="11">cv. LA0716</strain>
    </source>
</reference>
<proteinExistence type="inferred from homology"/>
<evidence type="ECO:0000259" key="8">
    <source>
        <dbReference type="Pfam" id="PF00082"/>
    </source>
</evidence>